<gene>
    <name evidence="1" type="ORF">S12H4_52247</name>
</gene>
<feature type="non-terminal residue" evidence="1">
    <location>
        <position position="1"/>
    </location>
</feature>
<feature type="non-terminal residue" evidence="1">
    <location>
        <position position="238"/>
    </location>
</feature>
<proteinExistence type="predicted"/>
<dbReference type="AlphaFoldDB" id="X1V2N1"/>
<evidence type="ECO:0000313" key="1">
    <source>
        <dbReference type="EMBL" id="GAJ06426.1"/>
    </source>
</evidence>
<comment type="caution">
    <text evidence="1">The sequence shown here is derived from an EMBL/GenBank/DDBJ whole genome shotgun (WGS) entry which is preliminary data.</text>
</comment>
<accession>X1V2N1</accession>
<protein>
    <submittedName>
        <fullName evidence="1">Uncharacterized protein</fullName>
    </submittedName>
</protein>
<name>X1V2N1_9ZZZZ</name>
<reference evidence="1" key="1">
    <citation type="journal article" date="2014" name="Front. Microbiol.">
        <title>High frequency of phylogenetically diverse reductive dehalogenase-homologous genes in deep subseafloor sedimentary metagenomes.</title>
        <authorList>
            <person name="Kawai M."/>
            <person name="Futagami T."/>
            <person name="Toyoda A."/>
            <person name="Takaki Y."/>
            <person name="Nishi S."/>
            <person name="Hori S."/>
            <person name="Arai W."/>
            <person name="Tsubouchi T."/>
            <person name="Morono Y."/>
            <person name="Uchiyama I."/>
            <person name="Ito T."/>
            <person name="Fujiyama A."/>
            <person name="Inagaki F."/>
            <person name="Takami H."/>
        </authorList>
    </citation>
    <scope>NUCLEOTIDE SEQUENCE</scope>
    <source>
        <strain evidence="1">Expedition CK06-06</strain>
    </source>
</reference>
<dbReference type="EMBL" id="BARW01033126">
    <property type="protein sequence ID" value="GAJ06426.1"/>
    <property type="molecule type" value="Genomic_DNA"/>
</dbReference>
<organism evidence="1">
    <name type="scientific">marine sediment metagenome</name>
    <dbReference type="NCBI Taxonomy" id="412755"/>
    <lineage>
        <taxon>unclassified sequences</taxon>
        <taxon>metagenomes</taxon>
        <taxon>ecological metagenomes</taxon>
    </lineage>
</organism>
<sequence length="238" mass="27060">DTLSFIVDDYYTDCTLGSSVIPISQEFNHITNAIPEHDISAPKDTIFTVEISSNLTDIPLDYCYIEPNEDVSIQWDGTTPHWNNLKTGSQYLACGDGTTKYDTIGMDTIDLEGKIVSKIQVKVQGRFSHPEAPGSETFHVWGNVDGMTSKSTTFPDWDAWKTLTWEGLNVNQTDLNDLEITVRGWSYAWAGVLWYQMDVLIFYHENPIKDVTVNDFEYQILGTNYKDTFNMTYDAMTN</sequence>